<sequence length="569" mass="65440">MNNSSDLIAVINGFRNSGRFCDISIVINDERINAHRLILSGASEYFSILFSSDFIDSNEYEVNLSHLDYQSVNDLIDYIYGIPLSLTNDSVKYILSTADFLQIGSAITECENYILNNLCSRNCIDFYIYADKYNNKKIETASFNTILRNILRLINDENFKYLTEESMIKILSDDMLNIKNEDFAPLILIKWLESTQQPCTVELLRCLRISLLSPQVIKSLYSHRLVSSIYECITFLNNIAFLDESFPRYNSIELISIGISNSHDKISINCYNRKKNTWEMISSRRYRCSFAVAVMDNIIYMMGGYDQSPYRSSKVIAYNTCTNSWIYDIPELKYPRSNCGGVADDEYIYCIGGIRDQDSSLISSIDRWKPSKPYWQTYAKMREPKCDMGVAMLNGLIYVIGGVVKGDTCTDTLESLSEDGWMMHRRLPIKMSNMSTIVHAGKIYISGGYTNSNIVNEISNLVLSYNPIYDEWTKLSSLNIPRINPALWSAHNKLYVGGGISDDVQTNTSETYDKEKDCWTLDNSHVLPRNYIMYKCEPIKHKYPLEKIQYTNDFLKCLESFIELIEQNT</sequence>
<comment type="subcellular location">
    <subcellularLocation>
        <location evidence="2">Host cytoplasm</location>
    </subcellularLocation>
</comment>
<keyword evidence="13" id="KW-1185">Reference proteome</keyword>
<evidence type="ECO:0000256" key="10">
    <source>
        <dbReference type="ARBA" id="ARBA00023200"/>
    </source>
</evidence>
<evidence type="ECO:0000256" key="1">
    <source>
        <dbReference type="ARBA" id="ARBA00003454"/>
    </source>
</evidence>
<evidence type="ECO:0000256" key="4">
    <source>
        <dbReference type="ARBA" id="ARBA00022441"/>
    </source>
</evidence>
<reference evidence="12 13" key="1">
    <citation type="journal article" date="2018" name="Viruses">
        <title>Whole Genome Characterization of Orthopoxvirus (OPV) Abatino, a Zoonotic Virus Representing a Putative Novel Clade of Old World Orthopoxviruses.</title>
        <authorList>
            <person name="Gruber C.E."/>
            <person name="Giombini E."/>
            <person name="Selleri M."/>
            <person name="Tausch S.H."/>
            <person name="Andrusch A."/>
            <person name="Tyshaieva A."/>
            <person name="Cardeti G."/>
            <person name="Lorenzetti R."/>
            <person name="De Marco L."/>
            <person name="Carletti F."/>
            <person name="Nitsche A."/>
            <person name="Capobianchi M.R."/>
            <person name="Ippolito G."/>
            <person name="Autorino G.L."/>
            <person name="Castilletti C."/>
        </authorList>
    </citation>
    <scope>NUCLEOTIDE SEQUENCE [LARGE SCALE GENOMIC DNA]</scope>
    <source>
        <strain evidence="12">Abatino</strain>
    </source>
</reference>
<dbReference type="Pfam" id="PF00651">
    <property type="entry name" value="BTB"/>
    <property type="match status" value="1"/>
</dbReference>
<dbReference type="Gene3D" id="1.25.40.420">
    <property type="match status" value="1"/>
</dbReference>
<dbReference type="Gene3D" id="2.120.10.80">
    <property type="entry name" value="Kelch-type beta propeller"/>
    <property type="match status" value="1"/>
</dbReference>
<dbReference type="InterPro" id="IPR011333">
    <property type="entry name" value="SKP1/BTB/POZ_sf"/>
</dbReference>
<dbReference type="Proteomes" id="UP000317021">
    <property type="component" value="Segment"/>
</dbReference>
<dbReference type="PIRSF" id="PIRSF003716">
    <property type="entry name" value="VAC_F3L"/>
    <property type="match status" value="1"/>
</dbReference>
<gene>
    <name evidence="12" type="ORF">OPVA177</name>
</gene>
<comment type="subunit">
    <text evidence="3">Interacts (via BTB domain) with host CUL3.</text>
</comment>
<organism evidence="12 13">
    <name type="scientific">Orthopoxvirus Abatino</name>
    <dbReference type="NCBI Taxonomy" id="2478919"/>
    <lineage>
        <taxon>Viruses</taxon>
        <taxon>Varidnaviria</taxon>
        <taxon>Bamfordvirae</taxon>
        <taxon>Nucleocytoviricota</taxon>
        <taxon>Pokkesviricetes</taxon>
        <taxon>Chitovirales</taxon>
        <taxon>Poxviridae</taxon>
        <taxon>Chordopoxvirinae</taxon>
        <taxon>Orthopoxvirus</taxon>
        <taxon>Orthopoxvirus abatinomacacapox</taxon>
    </lineage>
</organism>
<proteinExistence type="predicted"/>
<evidence type="ECO:0000256" key="2">
    <source>
        <dbReference type="ARBA" id="ARBA00004192"/>
    </source>
</evidence>
<dbReference type="GO" id="GO:0030430">
    <property type="term" value="C:host cell cytoplasm"/>
    <property type="evidence" value="ECO:0007669"/>
    <property type="project" value="UniProtKB-SubCell"/>
</dbReference>
<evidence type="ECO:0000313" key="13">
    <source>
        <dbReference type="Proteomes" id="UP000317021"/>
    </source>
</evidence>
<dbReference type="InterPro" id="IPR015915">
    <property type="entry name" value="Kelch-typ_b-propeller"/>
</dbReference>
<keyword evidence="9" id="KW-0833">Ubl conjugation pathway</keyword>
<evidence type="ECO:0000256" key="6">
    <source>
        <dbReference type="ARBA" id="ARBA00022581"/>
    </source>
</evidence>
<dbReference type="GO" id="GO:0039648">
    <property type="term" value="P:symbiont-mediated perturbation of host ubiquitin-like protein modification"/>
    <property type="evidence" value="ECO:0007669"/>
    <property type="project" value="UniProtKB-KW"/>
</dbReference>
<dbReference type="InterPro" id="IPR011705">
    <property type="entry name" value="BACK"/>
</dbReference>
<keyword evidence="4" id="KW-0880">Kelch repeat</keyword>
<protein>
    <recommendedName>
        <fullName evidence="11">BTB domain-containing protein</fullName>
    </recommendedName>
</protein>
<dbReference type="InterPro" id="IPR000210">
    <property type="entry name" value="BTB/POZ_dom"/>
</dbReference>
<keyword evidence="8" id="KW-0677">Repeat</keyword>
<dbReference type="PROSITE" id="PS50097">
    <property type="entry name" value="BTB"/>
    <property type="match status" value="1"/>
</dbReference>
<accession>A0A3G2KY32</accession>
<feature type="domain" description="BTB" evidence="11">
    <location>
        <begin position="21"/>
        <end position="88"/>
    </location>
</feature>
<dbReference type="Pfam" id="PF01344">
    <property type="entry name" value="Kelch_1"/>
    <property type="match status" value="3"/>
</dbReference>
<dbReference type="PANTHER" id="PTHR45632">
    <property type="entry name" value="LD33804P"/>
    <property type="match status" value="1"/>
</dbReference>
<evidence type="ECO:0000256" key="5">
    <source>
        <dbReference type="ARBA" id="ARBA00022489"/>
    </source>
</evidence>
<evidence type="ECO:0000256" key="9">
    <source>
        <dbReference type="ARBA" id="ARBA00022786"/>
    </source>
</evidence>
<dbReference type="SMART" id="SM00612">
    <property type="entry name" value="Kelch"/>
    <property type="match status" value="5"/>
</dbReference>
<dbReference type="SMART" id="SM00225">
    <property type="entry name" value="BTB"/>
    <property type="match status" value="1"/>
</dbReference>
<dbReference type="PANTHER" id="PTHR45632:SF3">
    <property type="entry name" value="KELCH-LIKE PROTEIN 32"/>
    <property type="match status" value="1"/>
</dbReference>
<comment type="function">
    <text evidence="1">Probable substrate-specific adapter of CUL3-containing E3 ubiquitin-protein ligases which mediate the ubiquitination and subsequent proteasomal degradation of host target proteins.</text>
</comment>
<keyword evidence="10" id="KW-1035">Host cytoplasm</keyword>
<keyword evidence="5" id="KW-1123">Modulation of host E3 ubiquitin ligases by virus</keyword>
<evidence type="ECO:0000256" key="8">
    <source>
        <dbReference type="ARBA" id="ARBA00022737"/>
    </source>
</evidence>
<dbReference type="SUPFAM" id="SSF117281">
    <property type="entry name" value="Kelch motif"/>
    <property type="match status" value="1"/>
</dbReference>
<keyword evidence="6" id="KW-0945">Host-virus interaction</keyword>
<evidence type="ECO:0000259" key="11">
    <source>
        <dbReference type="PROSITE" id="PS50097"/>
    </source>
</evidence>
<dbReference type="EMBL" id="MH816996">
    <property type="protein sequence ID" value="AYN64743.1"/>
    <property type="molecule type" value="Genomic_DNA"/>
</dbReference>
<evidence type="ECO:0000313" key="12">
    <source>
        <dbReference type="EMBL" id="AYN64743.1"/>
    </source>
</evidence>
<keyword evidence="7" id="KW-1130">Modulation of host ubiquitin pathway by virus</keyword>
<evidence type="ECO:0000256" key="7">
    <source>
        <dbReference type="ARBA" id="ARBA00022662"/>
    </source>
</evidence>
<dbReference type="InterPro" id="IPR006652">
    <property type="entry name" value="Kelch_1"/>
</dbReference>
<dbReference type="Pfam" id="PF07707">
    <property type="entry name" value="BACK"/>
    <property type="match status" value="1"/>
</dbReference>
<evidence type="ECO:0000256" key="3">
    <source>
        <dbReference type="ARBA" id="ARBA00011677"/>
    </source>
</evidence>
<dbReference type="SMART" id="SM00875">
    <property type="entry name" value="BACK"/>
    <property type="match status" value="1"/>
</dbReference>
<name>A0A3G2KY32_9POXV</name>
<dbReference type="SUPFAM" id="SSF54695">
    <property type="entry name" value="POZ domain"/>
    <property type="match status" value="1"/>
</dbReference>
<dbReference type="InterPro" id="IPR024182">
    <property type="entry name" value="Vaccinia_A55R"/>
</dbReference>
<dbReference type="Gene3D" id="3.30.710.10">
    <property type="entry name" value="Potassium Channel Kv1.1, Chain A"/>
    <property type="match status" value="1"/>
</dbReference>